<evidence type="ECO:0000256" key="3">
    <source>
        <dbReference type="ARBA" id="ARBA00005316"/>
    </source>
</evidence>
<evidence type="ECO:0000256" key="2">
    <source>
        <dbReference type="ARBA" id="ARBA00004687"/>
    </source>
</evidence>
<accession>A0A1G4MGC1</accession>
<protein>
    <submittedName>
        <fullName evidence="11">LAFE_0F14576g1_1</fullName>
    </submittedName>
</protein>
<dbReference type="GO" id="GO:0042765">
    <property type="term" value="C:GPI-anchor transamidase complex"/>
    <property type="evidence" value="ECO:0007669"/>
    <property type="project" value="InterPro"/>
</dbReference>
<gene>
    <name evidence="11" type="ORF">LAFE_0F14576G</name>
</gene>
<dbReference type="UniPathway" id="UPA00196"/>
<dbReference type="OMA" id="AEHKYAV"/>
<dbReference type="Pfam" id="PF10510">
    <property type="entry name" value="PIG-S"/>
    <property type="match status" value="1"/>
</dbReference>
<evidence type="ECO:0000256" key="1">
    <source>
        <dbReference type="ARBA" id="ARBA00004477"/>
    </source>
</evidence>
<dbReference type="Proteomes" id="UP000190831">
    <property type="component" value="Chromosome F"/>
</dbReference>
<feature type="transmembrane region" description="Helical" evidence="10">
    <location>
        <begin position="461"/>
        <end position="483"/>
    </location>
</feature>
<evidence type="ECO:0000256" key="8">
    <source>
        <dbReference type="ARBA" id="ARBA00023136"/>
    </source>
</evidence>
<name>A0A1G4MGC1_LACFM</name>
<evidence type="ECO:0000256" key="10">
    <source>
        <dbReference type="SAM" id="Phobius"/>
    </source>
</evidence>
<keyword evidence="4" id="KW-0337">GPI-anchor biosynthesis</keyword>
<dbReference type="EMBL" id="LT598490">
    <property type="protein sequence ID" value="SCW02801.1"/>
    <property type="molecule type" value="Genomic_DNA"/>
</dbReference>
<dbReference type="STRING" id="4955.A0A1G4MGC1"/>
<keyword evidence="12" id="KW-1185">Reference proteome</keyword>
<dbReference type="AlphaFoldDB" id="A0A1G4MGC1"/>
<comment type="pathway">
    <text evidence="2">Glycolipid biosynthesis; glycosylphosphatidylinositol-anchor biosynthesis.</text>
</comment>
<comment type="similarity">
    <text evidence="3">Belongs to the PIGS family.</text>
</comment>
<dbReference type="PANTHER" id="PTHR21072:SF13">
    <property type="entry name" value="GPI TRANSAMIDASE COMPONENT PIG-S"/>
    <property type="match status" value="1"/>
</dbReference>
<keyword evidence="5 10" id="KW-0812">Transmembrane</keyword>
<dbReference type="PANTHER" id="PTHR21072">
    <property type="entry name" value="GPI TRANSAMIDASE COMPONENT PIG-S"/>
    <property type="match status" value="1"/>
</dbReference>
<evidence type="ECO:0000256" key="9">
    <source>
        <dbReference type="ARBA" id="ARBA00023180"/>
    </source>
</evidence>
<keyword evidence="8 10" id="KW-0472">Membrane</keyword>
<dbReference type="OrthoDB" id="28748at2759"/>
<sequence>MSTLGLRKAVAIWFFAVYVFVGVPLWYKLTTIYRAPLPIEHIRSMHENPHTDLHLVIPVYVRSDTYNFPDVHDAIQVQVNELLKSKKGPLTWSLQVLPFESWVNEESDYVVTLALDNFIGYTIPYDSKETIVFFNDESVVANDIPFFVAQTLIEHTFGLEWQHFSESKDVIKETNNNMAISYTPNVHLSISLLTGDGRPVAWDIVPTLEEYFTPLRRFISPLVNFTVDTGIVYYNDLKLGSLSGSDTASWQDLSHTVDLSELSSMNYYSERTVLNLAIVFPGHSAGNLSFINSTSKHDWQSFLVPQWGVLVINKSPLPDSTRLTKDYLTPIIYKFSRELFQLLGLATQAADLSTPYVTIDSFKRLMIIRNLDESTETLWSLVKLVEQFPQMAVPEEVLVNVRKALDLRLQVAELINDPFKGGDAVWNQALLLSNELFRVCEDAFFHKEMVQQNFFPQEHKIAVYLPLLGPLTVIMLSGLVNAFKRKQKEESSAEKDQDVKE</sequence>
<organism evidence="11 12">
    <name type="scientific">Lachancea fermentati</name>
    <name type="common">Zygosaccharomyces fermentati</name>
    <dbReference type="NCBI Taxonomy" id="4955"/>
    <lineage>
        <taxon>Eukaryota</taxon>
        <taxon>Fungi</taxon>
        <taxon>Dikarya</taxon>
        <taxon>Ascomycota</taxon>
        <taxon>Saccharomycotina</taxon>
        <taxon>Saccharomycetes</taxon>
        <taxon>Saccharomycetales</taxon>
        <taxon>Saccharomycetaceae</taxon>
        <taxon>Lachancea</taxon>
    </lineage>
</organism>
<keyword evidence="6" id="KW-0256">Endoplasmic reticulum</keyword>
<dbReference type="GO" id="GO:0016255">
    <property type="term" value="P:attachment of GPI anchor to protein"/>
    <property type="evidence" value="ECO:0007669"/>
    <property type="project" value="InterPro"/>
</dbReference>
<keyword evidence="7 10" id="KW-1133">Transmembrane helix</keyword>
<dbReference type="InterPro" id="IPR019540">
    <property type="entry name" value="PtdIno-glycan_biosynth_class_S"/>
</dbReference>
<proteinExistence type="inferred from homology"/>
<reference evidence="12" key="1">
    <citation type="submission" date="2016-03" db="EMBL/GenBank/DDBJ databases">
        <authorList>
            <person name="Devillers H."/>
        </authorList>
    </citation>
    <scope>NUCLEOTIDE SEQUENCE [LARGE SCALE GENOMIC DNA]</scope>
</reference>
<keyword evidence="9" id="KW-0325">Glycoprotein</keyword>
<evidence type="ECO:0000313" key="11">
    <source>
        <dbReference type="EMBL" id="SCW02801.1"/>
    </source>
</evidence>
<evidence type="ECO:0000256" key="4">
    <source>
        <dbReference type="ARBA" id="ARBA00022502"/>
    </source>
</evidence>
<comment type="subcellular location">
    <subcellularLocation>
        <location evidence="1">Endoplasmic reticulum membrane</location>
        <topology evidence="1">Multi-pass membrane protein</topology>
    </subcellularLocation>
</comment>
<evidence type="ECO:0000313" key="12">
    <source>
        <dbReference type="Proteomes" id="UP000190831"/>
    </source>
</evidence>
<feature type="transmembrane region" description="Helical" evidence="10">
    <location>
        <begin position="9"/>
        <end position="27"/>
    </location>
</feature>
<evidence type="ECO:0000256" key="5">
    <source>
        <dbReference type="ARBA" id="ARBA00022692"/>
    </source>
</evidence>
<dbReference type="GO" id="GO:0006506">
    <property type="term" value="P:GPI anchor biosynthetic process"/>
    <property type="evidence" value="ECO:0007669"/>
    <property type="project" value="UniProtKB-UniPathway"/>
</dbReference>
<evidence type="ECO:0000256" key="7">
    <source>
        <dbReference type="ARBA" id="ARBA00022989"/>
    </source>
</evidence>
<evidence type="ECO:0000256" key="6">
    <source>
        <dbReference type="ARBA" id="ARBA00022824"/>
    </source>
</evidence>